<organism evidence="2 3">
    <name type="scientific">Candidatus Magnetobacterium casense</name>
    <dbReference type="NCBI Taxonomy" id="1455061"/>
    <lineage>
        <taxon>Bacteria</taxon>
        <taxon>Pseudomonadati</taxon>
        <taxon>Nitrospirota</taxon>
        <taxon>Thermodesulfovibrionia</taxon>
        <taxon>Thermodesulfovibrionales</taxon>
        <taxon>Candidatus Magnetobacteriaceae</taxon>
        <taxon>Candidatus Magnetobacterium</taxon>
    </lineage>
</organism>
<gene>
    <name evidence="2" type="ORF">HWQ67_04875</name>
</gene>
<dbReference type="Proteomes" id="UP001196980">
    <property type="component" value="Unassembled WGS sequence"/>
</dbReference>
<proteinExistence type="predicted"/>
<keyword evidence="1" id="KW-0732">Signal</keyword>
<protein>
    <recommendedName>
        <fullName evidence="4">Alginate export domain-containing protein</fullName>
    </recommendedName>
</protein>
<comment type="caution">
    <text evidence="2">The sequence shown here is derived from an EMBL/GenBank/DDBJ whole genome shotgun (WGS) entry which is preliminary data.</text>
</comment>
<feature type="chain" id="PRO_5046386596" description="Alginate export domain-containing protein" evidence="1">
    <location>
        <begin position="24"/>
        <end position="460"/>
    </location>
</feature>
<dbReference type="RefSeq" id="WP_218251524.1">
    <property type="nucleotide sequence ID" value="NZ_JABXWD010000056.1"/>
</dbReference>
<dbReference type="EMBL" id="JABXWD010000056">
    <property type="protein sequence ID" value="MBV6340910.1"/>
    <property type="molecule type" value="Genomic_DNA"/>
</dbReference>
<accession>A0ABS6RWA4</accession>
<keyword evidence="3" id="KW-1185">Reference proteome</keyword>
<evidence type="ECO:0008006" key="4">
    <source>
        <dbReference type="Google" id="ProtNLM"/>
    </source>
</evidence>
<feature type="signal peptide" evidence="1">
    <location>
        <begin position="1"/>
        <end position="23"/>
    </location>
</feature>
<evidence type="ECO:0000256" key="1">
    <source>
        <dbReference type="SAM" id="SignalP"/>
    </source>
</evidence>
<reference evidence="2 3" key="1">
    <citation type="journal article" date="2020" name="J Geophys Res Biogeosci">
        <title>Magnetotaxis as an Adaptation to Enable Bacterial Shuttling of Microbial Sulfur and Sulfur Cycling Across Aquatic Oxic#Anoxic Interfaces.</title>
        <authorList>
            <person name="Li J."/>
            <person name="Liu P."/>
            <person name="Wang J."/>
            <person name="Roberts A.P."/>
            <person name="Pan Y."/>
        </authorList>
    </citation>
    <scope>NUCLEOTIDE SEQUENCE [LARGE SCALE GENOMIC DNA]</scope>
    <source>
        <strain evidence="2 3">MYR-1_YQ</strain>
    </source>
</reference>
<name>A0ABS6RWA4_9BACT</name>
<evidence type="ECO:0000313" key="2">
    <source>
        <dbReference type="EMBL" id="MBV6340910.1"/>
    </source>
</evidence>
<evidence type="ECO:0000313" key="3">
    <source>
        <dbReference type="Proteomes" id="UP001196980"/>
    </source>
</evidence>
<sequence>MKTVVLPLMMLMFVLGAASVMYAAGEVSPGTVFMPDGETRITFGGEFRFRGMFAHNLTDQLDGKYYKAGMKQVQDDHNAYYDSHVKLNIDAKIGNEAEGFLEIESGTDKVDGWRWGTGPGDTGLYPNGNTKSGGVRVRQAWLLYRHDLYGVQVGHQLWYIGNRLFFNHKKFGDDGIRLIVNPSKEVNIEVSTIKLAEQGINHPDDADAYIAELKYTTGGLKAGADVTYINDQGFSALFADYSHGHIWNFGLRADYKVGQVMLRGDIELQAGKLDGVLNVDDATVKGWAGLAAIDYKTVAGGLPVTLTLETAYGSGKSTQDDSKDFKTFITLLGVEPHYTFVYDYYLKTAAGKTSTGIANTFCIKGGATANFVKDLDGELYVYTLKAAKKIALNGADPSTDLGVEIDGKLTYRMSKNLIYYIEGGYMFTGKAYDTITSTLPTRETHHSDAYALRNRIQLNF</sequence>